<dbReference type="Proteomes" id="UP001162483">
    <property type="component" value="Unassembled WGS sequence"/>
</dbReference>
<reference evidence="1" key="1">
    <citation type="submission" date="2023-05" db="EMBL/GenBank/DDBJ databases">
        <authorList>
            <person name="Stuckert A."/>
        </authorList>
    </citation>
    <scope>NUCLEOTIDE SEQUENCE</scope>
</reference>
<protein>
    <submittedName>
        <fullName evidence="1">Uncharacterized protein</fullName>
    </submittedName>
</protein>
<evidence type="ECO:0000313" key="2">
    <source>
        <dbReference type="Proteomes" id="UP001162483"/>
    </source>
</evidence>
<proteinExistence type="predicted"/>
<keyword evidence="2" id="KW-1185">Reference proteome</keyword>
<gene>
    <name evidence="1" type="ORF">SPARVUS_LOCUS6902650</name>
</gene>
<sequence length="96" mass="11094">LHLAQCSQASTVLLATAKPRHVHQIARQRSVFQRTHLNCSRVQWWCLVTVVPSCFHFVIIRLTVDCGIFSSKEILWMDLLHRWQPISVSRLNSLSS</sequence>
<dbReference type="EMBL" id="CATNWA010014230">
    <property type="protein sequence ID" value="CAI9569308.1"/>
    <property type="molecule type" value="Genomic_DNA"/>
</dbReference>
<organism evidence="1 2">
    <name type="scientific">Staurois parvus</name>
    <dbReference type="NCBI Taxonomy" id="386267"/>
    <lineage>
        <taxon>Eukaryota</taxon>
        <taxon>Metazoa</taxon>
        <taxon>Chordata</taxon>
        <taxon>Craniata</taxon>
        <taxon>Vertebrata</taxon>
        <taxon>Euteleostomi</taxon>
        <taxon>Amphibia</taxon>
        <taxon>Batrachia</taxon>
        <taxon>Anura</taxon>
        <taxon>Neobatrachia</taxon>
        <taxon>Ranoidea</taxon>
        <taxon>Ranidae</taxon>
        <taxon>Staurois</taxon>
    </lineage>
</organism>
<comment type="caution">
    <text evidence="1">The sequence shown here is derived from an EMBL/GenBank/DDBJ whole genome shotgun (WGS) entry which is preliminary data.</text>
</comment>
<feature type="non-terminal residue" evidence="1">
    <location>
        <position position="1"/>
    </location>
</feature>
<name>A0ABN9DAG3_9NEOB</name>
<accession>A0ABN9DAG3</accession>
<evidence type="ECO:0000313" key="1">
    <source>
        <dbReference type="EMBL" id="CAI9569308.1"/>
    </source>
</evidence>